<organism evidence="1 2">
    <name type="scientific">Candidatus Portnoybacteria bacterium CG06_land_8_20_14_3_00_39_12</name>
    <dbReference type="NCBI Taxonomy" id="1974809"/>
    <lineage>
        <taxon>Bacteria</taxon>
        <taxon>Candidatus Portnoyibacteriota</taxon>
    </lineage>
</organism>
<evidence type="ECO:0000313" key="2">
    <source>
        <dbReference type="Proteomes" id="UP000228775"/>
    </source>
</evidence>
<accession>A0A2M7AXD6</accession>
<name>A0A2M7AXD6_9BACT</name>
<dbReference type="AlphaFoldDB" id="A0A2M7AXD6"/>
<gene>
    <name evidence="1" type="ORF">COS76_01465</name>
</gene>
<sequence>MKYEIIGQVNTVYDVITGQLTEEQVKTLAEKIIGDIVAKNLDVEEITLLFYSDLIAAGIGECDVAQIDWTPEEVNVKMIE</sequence>
<dbReference type="Proteomes" id="UP000228775">
    <property type="component" value="Unassembled WGS sequence"/>
</dbReference>
<evidence type="ECO:0000313" key="1">
    <source>
        <dbReference type="EMBL" id="PIU75301.1"/>
    </source>
</evidence>
<dbReference type="EMBL" id="PEVY01000031">
    <property type="protein sequence ID" value="PIU75301.1"/>
    <property type="molecule type" value="Genomic_DNA"/>
</dbReference>
<protein>
    <submittedName>
        <fullName evidence="1">Uncharacterized protein</fullName>
    </submittedName>
</protein>
<comment type="caution">
    <text evidence="1">The sequence shown here is derived from an EMBL/GenBank/DDBJ whole genome shotgun (WGS) entry which is preliminary data.</text>
</comment>
<proteinExistence type="predicted"/>
<reference evidence="2" key="1">
    <citation type="submission" date="2017-09" db="EMBL/GenBank/DDBJ databases">
        <title>Depth-based differentiation of microbial function through sediment-hosted aquifers and enrichment of novel symbionts in the deep terrestrial subsurface.</title>
        <authorList>
            <person name="Probst A.J."/>
            <person name="Ladd B."/>
            <person name="Jarett J.K."/>
            <person name="Geller-Mcgrath D.E."/>
            <person name="Sieber C.M.K."/>
            <person name="Emerson J.B."/>
            <person name="Anantharaman K."/>
            <person name="Thomas B.C."/>
            <person name="Malmstrom R."/>
            <person name="Stieglmeier M."/>
            <person name="Klingl A."/>
            <person name="Woyke T."/>
            <person name="Ryan C.M."/>
            <person name="Banfield J.F."/>
        </authorList>
    </citation>
    <scope>NUCLEOTIDE SEQUENCE [LARGE SCALE GENOMIC DNA]</scope>
</reference>